<proteinExistence type="predicted"/>
<keyword evidence="2" id="KW-1185">Reference proteome</keyword>
<dbReference type="InterPro" id="IPR048868">
    <property type="entry name" value="OGG-like_put"/>
</dbReference>
<dbReference type="Pfam" id="PF21790">
    <property type="entry name" value="OGG"/>
    <property type="match status" value="1"/>
</dbReference>
<evidence type="ECO:0000313" key="1">
    <source>
        <dbReference type="EMBL" id="MEU9352433.1"/>
    </source>
</evidence>
<organism evidence="1 2">
    <name type="scientific">Streptomyces griseoloalbus</name>
    <dbReference type="NCBI Taxonomy" id="67303"/>
    <lineage>
        <taxon>Bacteria</taxon>
        <taxon>Bacillati</taxon>
        <taxon>Actinomycetota</taxon>
        <taxon>Actinomycetes</taxon>
        <taxon>Kitasatosporales</taxon>
        <taxon>Streptomycetaceae</taxon>
        <taxon>Streptomyces</taxon>
    </lineage>
</organism>
<sequence>MAPDPSVVDDPRSALRISIRAFEGIRDVLAAPGRRLVLLRSAEPLLMLADSGVALRQGTPGAHAVRYTKFLYFASKSVRSAAGPQPLILDQVLAQRIRSLAQAVSRETGHDPDGSIARWVWRDTNWSPHRYAVYLSFMQAASRQASETPSWPSDATPDRLGYALFSTSWT</sequence>
<evidence type="ECO:0000313" key="2">
    <source>
        <dbReference type="Proteomes" id="UP001551582"/>
    </source>
</evidence>
<protein>
    <submittedName>
        <fullName evidence="1">Uncharacterized protein</fullName>
    </submittedName>
</protein>
<dbReference type="EMBL" id="JBEZLS010000010">
    <property type="protein sequence ID" value="MEU9352433.1"/>
    <property type="molecule type" value="Genomic_DNA"/>
</dbReference>
<accession>A0ABV3E5K7</accession>
<reference evidence="1 2" key="1">
    <citation type="submission" date="2024-06" db="EMBL/GenBank/DDBJ databases">
        <title>The Natural Products Discovery Center: Release of the First 8490 Sequenced Strains for Exploring Actinobacteria Biosynthetic Diversity.</title>
        <authorList>
            <person name="Kalkreuter E."/>
            <person name="Kautsar S.A."/>
            <person name="Yang D."/>
            <person name="Bader C.D."/>
            <person name="Teijaro C.N."/>
            <person name="Fluegel L."/>
            <person name="Davis C.M."/>
            <person name="Simpson J.R."/>
            <person name="Lauterbach L."/>
            <person name="Steele A.D."/>
            <person name="Gui C."/>
            <person name="Meng S."/>
            <person name="Li G."/>
            <person name="Viehrig K."/>
            <person name="Ye F."/>
            <person name="Su P."/>
            <person name="Kiefer A.F."/>
            <person name="Nichols A."/>
            <person name="Cepeda A.J."/>
            <person name="Yan W."/>
            <person name="Fan B."/>
            <person name="Jiang Y."/>
            <person name="Adhikari A."/>
            <person name="Zheng C.-J."/>
            <person name="Schuster L."/>
            <person name="Cowan T.M."/>
            <person name="Smanski M.J."/>
            <person name="Chevrette M.G."/>
            <person name="De Carvalho L.P.S."/>
            <person name="Shen B."/>
        </authorList>
    </citation>
    <scope>NUCLEOTIDE SEQUENCE [LARGE SCALE GENOMIC DNA]</scope>
    <source>
        <strain evidence="1 2">NPDC048274</strain>
    </source>
</reference>
<comment type="caution">
    <text evidence="1">The sequence shown here is derived from an EMBL/GenBank/DDBJ whole genome shotgun (WGS) entry which is preliminary data.</text>
</comment>
<gene>
    <name evidence="1" type="ORF">AB0D65_15865</name>
</gene>
<dbReference type="RefSeq" id="WP_359980636.1">
    <property type="nucleotide sequence ID" value="NZ_JBEZLS010000010.1"/>
</dbReference>
<dbReference type="Proteomes" id="UP001551582">
    <property type="component" value="Unassembled WGS sequence"/>
</dbReference>
<name>A0ABV3E5K7_9ACTN</name>